<organism evidence="2">
    <name type="scientific">hydrothermal vent metagenome</name>
    <dbReference type="NCBI Taxonomy" id="652676"/>
    <lineage>
        <taxon>unclassified sequences</taxon>
        <taxon>metagenomes</taxon>
        <taxon>ecological metagenomes</taxon>
    </lineage>
</organism>
<dbReference type="EMBL" id="FPHC01000066">
    <property type="protein sequence ID" value="SFV62386.1"/>
    <property type="molecule type" value="Genomic_DNA"/>
</dbReference>
<dbReference type="Pfam" id="PF16565">
    <property type="entry name" value="MIT_C"/>
    <property type="match status" value="1"/>
</dbReference>
<dbReference type="GO" id="GO:0008233">
    <property type="term" value="F:peptidase activity"/>
    <property type="evidence" value="ECO:0007669"/>
    <property type="project" value="UniProtKB-KW"/>
</dbReference>
<protein>
    <submittedName>
        <fullName evidence="2">Putative ATP-dependent protease</fullName>
    </submittedName>
</protein>
<gene>
    <name evidence="2" type="ORF">MNB_SV-6-1170</name>
</gene>
<dbReference type="InterPro" id="IPR038113">
    <property type="entry name" value="MITD1_C_sf"/>
</dbReference>
<sequence>MTDTGWKISLDRGLDIFQQYAMNDAFSLSNRMQKFRSCKAFEVTYIRTKTSD</sequence>
<proteinExistence type="predicted"/>
<reference evidence="2" key="1">
    <citation type="submission" date="2016-10" db="EMBL/GenBank/DDBJ databases">
        <authorList>
            <person name="de Groot N.N."/>
        </authorList>
    </citation>
    <scope>NUCLEOTIDE SEQUENCE</scope>
</reference>
<name>A0A1W1C9E1_9ZZZZ</name>
<dbReference type="Gene3D" id="3.30.870.30">
    <property type="entry name" value="MITD, C-terminal phospholipase D-like domain"/>
    <property type="match status" value="1"/>
</dbReference>
<keyword evidence="2" id="KW-0645">Protease</keyword>
<accession>A0A1W1C9E1</accession>
<dbReference type="AlphaFoldDB" id="A0A1W1C9E1"/>
<evidence type="ECO:0000313" key="2">
    <source>
        <dbReference type="EMBL" id="SFV62386.1"/>
    </source>
</evidence>
<feature type="domain" description="MITD1 C-terminal phospholipase D-like" evidence="1">
    <location>
        <begin position="2"/>
        <end position="47"/>
    </location>
</feature>
<evidence type="ECO:0000259" key="1">
    <source>
        <dbReference type="Pfam" id="PF16565"/>
    </source>
</evidence>
<dbReference type="GO" id="GO:0006508">
    <property type="term" value="P:proteolysis"/>
    <property type="evidence" value="ECO:0007669"/>
    <property type="project" value="UniProtKB-KW"/>
</dbReference>
<keyword evidence="2" id="KW-0378">Hydrolase</keyword>
<dbReference type="InterPro" id="IPR032341">
    <property type="entry name" value="MITD1_C"/>
</dbReference>